<dbReference type="GO" id="GO:0005737">
    <property type="term" value="C:cytoplasm"/>
    <property type="evidence" value="ECO:0007669"/>
    <property type="project" value="TreeGrafter"/>
</dbReference>
<dbReference type="PANTHER" id="PTHR11071">
    <property type="entry name" value="PEPTIDYL-PROLYL CIS-TRANS ISOMERASE"/>
    <property type="match status" value="1"/>
</dbReference>
<comment type="caution">
    <text evidence="9">The sequence shown here is derived from an EMBL/GenBank/DDBJ whole genome shotgun (WGS) entry which is preliminary data.</text>
</comment>
<keyword evidence="10" id="KW-1185">Reference proteome</keyword>
<dbReference type="Gene3D" id="1.25.40.10">
    <property type="entry name" value="Tetratricopeptide repeat domain"/>
    <property type="match status" value="1"/>
</dbReference>
<evidence type="ECO:0000256" key="3">
    <source>
        <dbReference type="ARBA" id="ARBA00022737"/>
    </source>
</evidence>
<dbReference type="Proteomes" id="UP000242875">
    <property type="component" value="Unassembled WGS sequence"/>
</dbReference>
<dbReference type="GO" id="GO:0003755">
    <property type="term" value="F:peptidyl-prolyl cis-trans isomerase activity"/>
    <property type="evidence" value="ECO:0007669"/>
    <property type="project" value="UniProtKB-KW"/>
</dbReference>
<evidence type="ECO:0000256" key="7">
    <source>
        <dbReference type="PROSITE-ProRule" id="PRU00339"/>
    </source>
</evidence>
<reference evidence="9 10" key="1">
    <citation type="journal article" date="2017" name="Mycologia">
        <title>Bifiguratus adelaidae, gen. et sp. nov., a new member of Mucoromycotina in endophytic and soil-dwelling habitats.</title>
        <authorList>
            <person name="Torres-Cruz T.J."/>
            <person name="Billingsley Tobias T.L."/>
            <person name="Almatruk M."/>
            <person name="Hesse C."/>
            <person name="Kuske C.R."/>
            <person name="Desiro A."/>
            <person name="Benucci G.M."/>
            <person name="Bonito G."/>
            <person name="Stajich J.E."/>
            <person name="Dunlap C."/>
            <person name="Arnold A.E."/>
            <person name="Porras-Alfaro A."/>
        </authorList>
    </citation>
    <scope>NUCLEOTIDE SEQUENCE [LARGE SCALE GENOMIC DNA]</scope>
    <source>
        <strain evidence="9 10">AZ0501</strain>
    </source>
</reference>
<feature type="repeat" description="TPR" evidence="7">
    <location>
        <begin position="180"/>
        <end position="213"/>
    </location>
</feature>
<gene>
    <name evidence="9" type="ORF">BZG36_04459</name>
</gene>
<keyword evidence="4 7" id="KW-0802">TPR repeat</keyword>
<dbReference type="GO" id="GO:0016018">
    <property type="term" value="F:cyclosporin A binding"/>
    <property type="evidence" value="ECO:0007669"/>
    <property type="project" value="TreeGrafter"/>
</dbReference>
<feature type="domain" description="PPIase cyclophilin-type" evidence="8">
    <location>
        <begin position="7"/>
        <end position="142"/>
    </location>
</feature>
<dbReference type="EMBL" id="MVBO01000164">
    <property type="protein sequence ID" value="OZJ02316.1"/>
    <property type="molecule type" value="Genomic_DNA"/>
</dbReference>
<keyword evidence="5" id="KW-0697">Rotamase</keyword>
<comment type="catalytic activity">
    <reaction evidence="1">
        <text>[protein]-peptidylproline (omega=180) = [protein]-peptidylproline (omega=0)</text>
        <dbReference type="Rhea" id="RHEA:16237"/>
        <dbReference type="Rhea" id="RHEA-COMP:10747"/>
        <dbReference type="Rhea" id="RHEA-COMP:10748"/>
        <dbReference type="ChEBI" id="CHEBI:83833"/>
        <dbReference type="ChEBI" id="CHEBI:83834"/>
        <dbReference type="EC" id="5.2.1.8"/>
    </reaction>
</comment>
<name>A0A261XVC4_9FUNG</name>
<dbReference type="GO" id="GO:0042026">
    <property type="term" value="P:protein refolding"/>
    <property type="evidence" value="ECO:0007669"/>
    <property type="project" value="UniProtKB-ARBA"/>
</dbReference>
<dbReference type="SUPFAM" id="SSF50891">
    <property type="entry name" value="Cyclophilin-like"/>
    <property type="match status" value="1"/>
</dbReference>
<accession>A0A261XVC4</accession>
<dbReference type="Pfam" id="PF13181">
    <property type="entry name" value="TPR_8"/>
    <property type="match status" value="1"/>
</dbReference>
<dbReference type="FunFam" id="1.25.40.10:FF:000029">
    <property type="entry name" value="peptidyl-prolyl cis-trans isomerase D"/>
    <property type="match status" value="1"/>
</dbReference>
<keyword evidence="6 9" id="KW-0413">Isomerase</keyword>
<evidence type="ECO:0000313" key="10">
    <source>
        <dbReference type="Proteomes" id="UP000242875"/>
    </source>
</evidence>
<dbReference type="InterPro" id="IPR011990">
    <property type="entry name" value="TPR-like_helical_dom_sf"/>
</dbReference>
<dbReference type="SMART" id="SM00028">
    <property type="entry name" value="TPR"/>
    <property type="match status" value="3"/>
</dbReference>
<evidence type="ECO:0000256" key="1">
    <source>
        <dbReference type="ARBA" id="ARBA00000971"/>
    </source>
</evidence>
<dbReference type="PROSITE" id="PS50072">
    <property type="entry name" value="CSA_PPIASE_2"/>
    <property type="match status" value="1"/>
</dbReference>
<dbReference type="EC" id="5.2.1.8" evidence="2"/>
<evidence type="ECO:0000256" key="2">
    <source>
        <dbReference type="ARBA" id="ARBA00013194"/>
    </source>
</evidence>
<sequence>MANPRTFFDIEIGGEKEGRIVFELYKDVVPKTAENFRALCTGGDFTAGNGTGGESIYGEKFEDENFQYKHDAPFLLSMANAGPGTNGSQFFITTYPTPHLDGKHVIFGKVIKGKDVVRAIENMEKGANDKPVKDVVIVNCGELAEGEPDGVEVPADGDKYEEYPDDYEGAKEPADILKIANELKAIGNDYFKNGDYKQAMRKYAKAIRYLNEKPAFDPEDGKEMPVMFYTIKTPCFLNKAMSALKSGDYTTAINDTTSVLSFPSEYLTPADQAKALYRRGSAKLATKDDQGAVEDFEAAEKLAPSDAAIKRDLAIAKQKVKESKQRQKAAYAKMFT</sequence>
<dbReference type="Gene3D" id="2.40.100.10">
    <property type="entry name" value="Cyclophilin-like"/>
    <property type="match status" value="2"/>
</dbReference>
<dbReference type="PANTHER" id="PTHR11071:SF561">
    <property type="entry name" value="PEPTIDYL-PROLYL CIS-TRANS ISOMERASE D-RELATED"/>
    <property type="match status" value="1"/>
</dbReference>
<dbReference type="PROSITE" id="PS50005">
    <property type="entry name" value="TPR"/>
    <property type="match status" value="2"/>
</dbReference>
<dbReference type="OrthoDB" id="407558at2759"/>
<dbReference type="SUPFAM" id="SSF48452">
    <property type="entry name" value="TPR-like"/>
    <property type="match status" value="1"/>
</dbReference>
<evidence type="ECO:0000256" key="4">
    <source>
        <dbReference type="ARBA" id="ARBA00022803"/>
    </source>
</evidence>
<organism evidence="9 10">
    <name type="scientific">Bifiguratus adelaidae</name>
    <dbReference type="NCBI Taxonomy" id="1938954"/>
    <lineage>
        <taxon>Eukaryota</taxon>
        <taxon>Fungi</taxon>
        <taxon>Fungi incertae sedis</taxon>
        <taxon>Mucoromycota</taxon>
        <taxon>Mucoromycotina</taxon>
        <taxon>Endogonomycetes</taxon>
        <taxon>Endogonales</taxon>
        <taxon>Endogonales incertae sedis</taxon>
        <taxon>Bifiguratus</taxon>
    </lineage>
</organism>
<protein>
    <recommendedName>
        <fullName evidence="2">peptidylprolyl isomerase</fullName>
        <ecNumber evidence="2">5.2.1.8</ecNumber>
    </recommendedName>
</protein>
<dbReference type="InterPro" id="IPR019734">
    <property type="entry name" value="TPR_rpt"/>
</dbReference>
<evidence type="ECO:0000313" key="9">
    <source>
        <dbReference type="EMBL" id="OZJ02316.1"/>
    </source>
</evidence>
<feature type="repeat" description="TPR" evidence="7">
    <location>
        <begin position="273"/>
        <end position="306"/>
    </location>
</feature>
<dbReference type="InterPro" id="IPR002130">
    <property type="entry name" value="Cyclophilin-type_PPIase_dom"/>
</dbReference>
<evidence type="ECO:0000259" key="8">
    <source>
        <dbReference type="PROSITE" id="PS50072"/>
    </source>
</evidence>
<proteinExistence type="predicted"/>
<evidence type="ECO:0000256" key="5">
    <source>
        <dbReference type="ARBA" id="ARBA00023110"/>
    </source>
</evidence>
<dbReference type="InterPro" id="IPR029000">
    <property type="entry name" value="Cyclophilin-like_dom_sf"/>
</dbReference>
<evidence type="ECO:0000256" key="6">
    <source>
        <dbReference type="ARBA" id="ARBA00023235"/>
    </source>
</evidence>
<keyword evidence="3" id="KW-0677">Repeat</keyword>
<dbReference type="AlphaFoldDB" id="A0A261XVC4"/>
<dbReference type="Pfam" id="PF00160">
    <property type="entry name" value="Pro_isomerase"/>
    <property type="match status" value="1"/>
</dbReference>